<feature type="signal peptide" evidence="1">
    <location>
        <begin position="1"/>
        <end position="26"/>
    </location>
</feature>
<gene>
    <name evidence="2" type="ORF">A3E09_00560</name>
</gene>
<accession>A0A1G2CCV6</accession>
<keyword evidence="1" id="KW-0732">Signal</keyword>
<evidence type="ECO:0000256" key="1">
    <source>
        <dbReference type="SAM" id="SignalP"/>
    </source>
</evidence>
<dbReference type="EMBL" id="MHKY01000020">
    <property type="protein sequence ID" value="OGY99046.1"/>
    <property type="molecule type" value="Genomic_DNA"/>
</dbReference>
<comment type="caution">
    <text evidence="2">The sequence shown here is derived from an EMBL/GenBank/DDBJ whole genome shotgun (WGS) entry which is preliminary data.</text>
</comment>
<proteinExistence type="predicted"/>
<evidence type="ECO:0000313" key="2">
    <source>
        <dbReference type="EMBL" id="OGY99046.1"/>
    </source>
</evidence>
<name>A0A1G2CCV6_9BACT</name>
<protein>
    <submittedName>
        <fullName evidence="2">Uncharacterized protein</fullName>
    </submittedName>
</protein>
<evidence type="ECO:0000313" key="3">
    <source>
        <dbReference type="Proteomes" id="UP000178796"/>
    </source>
</evidence>
<dbReference type="Proteomes" id="UP000178796">
    <property type="component" value="Unassembled WGS sequence"/>
</dbReference>
<feature type="chain" id="PRO_5009582268" evidence="1">
    <location>
        <begin position="27"/>
        <end position="110"/>
    </location>
</feature>
<dbReference type="AlphaFoldDB" id="A0A1G2CCV6"/>
<reference evidence="2 3" key="1">
    <citation type="journal article" date="2016" name="Nat. Commun.">
        <title>Thousands of microbial genomes shed light on interconnected biogeochemical processes in an aquifer system.</title>
        <authorList>
            <person name="Anantharaman K."/>
            <person name="Brown C.T."/>
            <person name="Hug L.A."/>
            <person name="Sharon I."/>
            <person name="Castelle C.J."/>
            <person name="Probst A.J."/>
            <person name="Thomas B.C."/>
            <person name="Singh A."/>
            <person name="Wilkins M.J."/>
            <person name="Karaoz U."/>
            <person name="Brodie E.L."/>
            <person name="Williams K.H."/>
            <person name="Hubbard S.S."/>
            <person name="Banfield J.F."/>
        </authorList>
    </citation>
    <scope>NUCLEOTIDE SEQUENCE [LARGE SCALE GENOMIC DNA]</scope>
</reference>
<organism evidence="2 3">
    <name type="scientific">Candidatus Liptonbacteria bacterium RIFCSPHIGHO2_12_FULL_60_13</name>
    <dbReference type="NCBI Taxonomy" id="1798648"/>
    <lineage>
        <taxon>Bacteria</taxon>
        <taxon>Candidatus Liptoniibacteriota</taxon>
    </lineage>
</organism>
<sequence>MGKGSFIILLSALVLIAANSSGTAFAQPAVKGRVYGCLDPKTNYTTYVPCVDGDSGGGDAPSIPDYSYRKASEYPGGVAGYFVSATFNALKNIVVGPFKIMGWMLDKIFQ</sequence>